<gene>
    <name evidence="2" type="ORF">GGR90_002091</name>
</gene>
<feature type="transmembrane region" description="Helical" evidence="1">
    <location>
        <begin position="32"/>
        <end position="50"/>
    </location>
</feature>
<name>A0A7X5XTF3_9SPHN</name>
<proteinExistence type="predicted"/>
<evidence type="ECO:0000313" key="3">
    <source>
        <dbReference type="Proteomes" id="UP000535078"/>
    </source>
</evidence>
<dbReference type="InterPro" id="IPR051533">
    <property type="entry name" value="WaaL-like"/>
</dbReference>
<reference evidence="2 3" key="1">
    <citation type="submission" date="2020-03" db="EMBL/GenBank/DDBJ databases">
        <title>Genomic Encyclopedia of Type Strains, Phase IV (KMG-IV): sequencing the most valuable type-strain genomes for metagenomic binning, comparative biology and taxonomic classification.</title>
        <authorList>
            <person name="Goeker M."/>
        </authorList>
    </citation>
    <scope>NUCLEOTIDE SEQUENCE [LARGE SCALE GENOMIC DNA]</scope>
    <source>
        <strain evidence="2 3">DSM 25229</strain>
    </source>
</reference>
<keyword evidence="1" id="KW-0472">Membrane</keyword>
<keyword evidence="1" id="KW-0812">Transmembrane</keyword>
<feature type="transmembrane region" description="Helical" evidence="1">
    <location>
        <begin position="364"/>
        <end position="391"/>
    </location>
</feature>
<organism evidence="2 3">
    <name type="scientific">Sphingopyxis italica</name>
    <dbReference type="NCBI Taxonomy" id="1129133"/>
    <lineage>
        <taxon>Bacteria</taxon>
        <taxon>Pseudomonadati</taxon>
        <taxon>Pseudomonadota</taxon>
        <taxon>Alphaproteobacteria</taxon>
        <taxon>Sphingomonadales</taxon>
        <taxon>Sphingomonadaceae</taxon>
        <taxon>Sphingopyxis</taxon>
    </lineage>
</organism>
<comment type="caution">
    <text evidence="2">The sequence shown here is derived from an EMBL/GenBank/DDBJ whole genome shotgun (WGS) entry which is preliminary data.</text>
</comment>
<dbReference type="PANTHER" id="PTHR37422:SF13">
    <property type="entry name" value="LIPOPOLYSACCHARIDE BIOSYNTHESIS PROTEIN PA4999-RELATED"/>
    <property type="match status" value="1"/>
</dbReference>
<feature type="transmembrane region" description="Helical" evidence="1">
    <location>
        <begin position="165"/>
        <end position="182"/>
    </location>
</feature>
<evidence type="ECO:0000256" key="1">
    <source>
        <dbReference type="SAM" id="Phobius"/>
    </source>
</evidence>
<feature type="transmembrane region" description="Helical" evidence="1">
    <location>
        <begin position="110"/>
        <end position="130"/>
    </location>
</feature>
<sequence length="430" mass="46867">MKKLSEILAFLTAAFIPFPTLGYPVAADLTISPALVCGSLFLLVNISKAFARRDYLVAAIAMAACFIVSNIGRNPVGSYLPSLVALFAVISPLMLGNIERSVSRAMIRGFLVGLVVTLAISFIELVGALLRIDDILILLDTIFPDGRRGNPAPYLRPKAGFFEPSHLAVYLAFAFVIVDIAFQKSKLSNAFKALIGVSILYVGSLSGFLIVTFYIAAQWSAVIFKKKRNAFISFMTLIMAFVVVLIYWDDIISSTYFERIGIVSEAFSRGDLVGSEGSRINAFRPVLDYWSENGWTDFFLGTGYGNYSDWLIYRYGGLGVFSSAGRGDIDNIFAAVMLSTGVLGIISYLTFLFVRFYSISKGRLIAIGIFVVAVHFSYGHMISYLVWYLFLVLVNALSLRRGAELASGNGGLAASPTAEPWRRASAGIGG</sequence>
<feature type="transmembrane region" description="Helical" evidence="1">
    <location>
        <begin position="194"/>
        <end position="217"/>
    </location>
</feature>
<evidence type="ECO:0000313" key="2">
    <source>
        <dbReference type="EMBL" id="NJB89916.1"/>
    </source>
</evidence>
<dbReference type="Proteomes" id="UP000535078">
    <property type="component" value="Unassembled WGS sequence"/>
</dbReference>
<feature type="transmembrane region" description="Helical" evidence="1">
    <location>
        <begin position="55"/>
        <end position="72"/>
    </location>
</feature>
<feature type="transmembrane region" description="Helical" evidence="1">
    <location>
        <begin position="229"/>
        <end position="248"/>
    </location>
</feature>
<feature type="transmembrane region" description="Helical" evidence="1">
    <location>
        <begin position="332"/>
        <end position="358"/>
    </location>
</feature>
<dbReference type="EMBL" id="JAATIT010000002">
    <property type="protein sequence ID" value="NJB89916.1"/>
    <property type="molecule type" value="Genomic_DNA"/>
</dbReference>
<feature type="transmembrane region" description="Helical" evidence="1">
    <location>
        <begin position="78"/>
        <end position="98"/>
    </location>
</feature>
<keyword evidence="1" id="KW-1133">Transmembrane helix</keyword>
<dbReference type="RefSeq" id="WP_167921367.1">
    <property type="nucleotide sequence ID" value="NZ_JAATIT010000002.1"/>
</dbReference>
<dbReference type="PANTHER" id="PTHR37422">
    <property type="entry name" value="TEICHURONIC ACID BIOSYNTHESIS PROTEIN TUAE"/>
    <property type="match status" value="1"/>
</dbReference>
<accession>A0A7X5XTF3</accession>
<dbReference type="AlphaFoldDB" id="A0A7X5XTF3"/>
<protein>
    <submittedName>
        <fullName evidence="2">Uncharacterized protein</fullName>
    </submittedName>
</protein>
<keyword evidence="3" id="KW-1185">Reference proteome</keyword>